<keyword evidence="2" id="KW-0067">ATP-binding</keyword>
<feature type="domain" description="Endonuclease GajA/Old nuclease/RecF-like AAA" evidence="1">
    <location>
        <begin position="40"/>
        <end position="94"/>
    </location>
</feature>
<proteinExistence type="predicted"/>
<gene>
    <name evidence="2" type="ORF">NXW97_23410</name>
</gene>
<name>A0AAW5P2E9_9BACE</name>
<comment type="caution">
    <text evidence="2">The sequence shown here is derived from an EMBL/GenBank/DDBJ whole genome shotgun (WGS) entry which is preliminary data.</text>
</comment>
<dbReference type="EMBL" id="JANUTS010000001">
    <property type="protein sequence ID" value="MCS2794900.1"/>
    <property type="molecule type" value="Genomic_DNA"/>
</dbReference>
<dbReference type="AlphaFoldDB" id="A0AAW5P2E9"/>
<dbReference type="Pfam" id="PF13175">
    <property type="entry name" value="AAA_15"/>
    <property type="match status" value="1"/>
</dbReference>
<sequence>MLPYHWTCVSSGEYQYAKVWGILEGYGVRAKVLKEGEIFSEAVQPNFILLLDEPENYMYPEMCRTFIHNLNELLKQRFFGSEFQVILSTHSPFMLSDVLANQIIKMDYDDRGMCVIANAEKPSFAANIHSIMADCFFLKYTIGEQARLCLTEKLGLFKDM</sequence>
<dbReference type="Proteomes" id="UP001204548">
    <property type="component" value="Unassembled WGS sequence"/>
</dbReference>
<protein>
    <submittedName>
        <fullName evidence="2">ATP-binding protein</fullName>
    </submittedName>
</protein>
<dbReference type="SUPFAM" id="SSF52540">
    <property type="entry name" value="P-loop containing nucleoside triphosphate hydrolases"/>
    <property type="match status" value="1"/>
</dbReference>
<accession>A0AAW5P2E9</accession>
<reference evidence="2" key="1">
    <citation type="submission" date="2022-08" db="EMBL/GenBank/DDBJ databases">
        <title>Genome Sequencing of Bacteroides fragilis Group Isolates with Nanopore Technology.</title>
        <authorList>
            <person name="Tisza M.J."/>
            <person name="Smith D."/>
            <person name="Dekker J.P."/>
        </authorList>
    </citation>
    <scope>NUCLEOTIDE SEQUENCE</scope>
    <source>
        <strain evidence="2">BFG-351</strain>
    </source>
</reference>
<dbReference type="InterPro" id="IPR027417">
    <property type="entry name" value="P-loop_NTPase"/>
</dbReference>
<dbReference type="InterPro" id="IPR041685">
    <property type="entry name" value="AAA_GajA/Old/RecF-like"/>
</dbReference>
<evidence type="ECO:0000313" key="2">
    <source>
        <dbReference type="EMBL" id="MCS2794900.1"/>
    </source>
</evidence>
<evidence type="ECO:0000259" key="1">
    <source>
        <dbReference type="Pfam" id="PF13175"/>
    </source>
</evidence>
<dbReference type="GO" id="GO:0005524">
    <property type="term" value="F:ATP binding"/>
    <property type="evidence" value="ECO:0007669"/>
    <property type="project" value="UniProtKB-KW"/>
</dbReference>
<dbReference type="RefSeq" id="WP_010539224.1">
    <property type="nucleotide sequence ID" value="NZ_JANUNW010000001.1"/>
</dbReference>
<keyword evidence="2" id="KW-0547">Nucleotide-binding</keyword>
<organism evidence="2 3">
    <name type="scientific">Bacteroides faecis</name>
    <dbReference type="NCBI Taxonomy" id="674529"/>
    <lineage>
        <taxon>Bacteria</taxon>
        <taxon>Pseudomonadati</taxon>
        <taxon>Bacteroidota</taxon>
        <taxon>Bacteroidia</taxon>
        <taxon>Bacteroidales</taxon>
        <taxon>Bacteroidaceae</taxon>
        <taxon>Bacteroides</taxon>
    </lineage>
</organism>
<dbReference type="Gene3D" id="3.40.50.300">
    <property type="entry name" value="P-loop containing nucleotide triphosphate hydrolases"/>
    <property type="match status" value="1"/>
</dbReference>
<evidence type="ECO:0000313" key="3">
    <source>
        <dbReference type="Proteomes" id="UP001204548"/>
    </source>
</evidence>